<sequence>MQSAAPGSLRAAAEERRREPLHAVRARAAEKWEIHFFRSGACDWSLRRSLPSRAKSRPSVGGGGKRRDGSEFFRKKLKAADAARVGYIECGSAITVSWCLGHLLEQRSPESYVASGKLGAADLPVVPEEWKLAPRDEVSACQFAVLAGLLKRASEIVHAGDGDREGQLLVEEVLVEAGWRGKTLRLWLSALDDESVKLAWAKVKSNEHYLKLYLAGLGRQRADWLISLQGSYAMTQRLGALWPIGRVQSAALALIVDRQREIEHFTQRDHYTVNARLGADITAGWQIPQDLLIDGLLLDRAPAERCAATVTGRDARVEKFTAKRGERAAPLPFSLSALQKLASRRLKIRVAAVDKAAQALYEAKVTTYPRTDCQYLPEEQHCDA</sequence>
<dbReference type="InterPro" id="IPR000380">
    <property type="entry name" value="Topo_IA"/>
</dbReference>
<dbReference type="InterPro" id="IPR003601">
    <property type="entry name" value="Topo_IA_2"/>
</dbReference>
<dbReference type="PRINTS" id="PR00417">
    <property type="entry name" value="PRTPISMRASEI"/>
</dbReference>
<reference evidence="3" key="1">
    <citation type="submission" date="2013-08" db="EMBL/GenBank/DDBJ databases">
        <authorList>
            <person name="Mendez C."/>
            <person name="Richter M."/>
            <person name="Ferrer M."/>
            <person name="Sanchez J."/>
        </authorList>
    </citation>
    <scope>NUCLEOTIDE SEQUENCE</scope>
</reference>
<evidence type="ECO:0000313" key="3">
    <source>
        <dbReference type="EMBL" id="EQD53810.1"/>
    </source>
</evidence>
<accession>T1BI43</accession>
<name>T1BI43_9ZZZZ</name>
<dbReference type="PANTHER" id="PTHR11390">
    <property type="entry name" value="PROKARYOTIC DNA TOPOISOMERASE"/>
    <property type="match status" value="1"/>
</dbReference>
<organism evidence="3">
    <name type="scientific">mine drainage metagenome</name>
    <dbReference type="NCBI Taxonomy" id="410659"/>
    <lineage>
        <taxon>unclassified sequences</taxon>
        <taxon>metagenomes</taxon>
        <taxon>ecological metagenomes</taxon>
    </lineage>
</organism>
<dbReference type="Gene3D" id="1.10.290.10">
    <property type="entry name" value="Topoisomerase I, domain 4"/>
    <property type="match status" value="1"/>
</dbReference>
<dbReference type="InterPro" id="IPR006171">
    <property type="entry name" value="TOPRIM_dom"/>
</dbReference>
<dbReference type="InterPro" id="IPR023405">
    <property type="entry name" value="Topo_IA_core_domain"/>
</dbReference>
<dbReference type="Pfam" id="PF01751">
    <property type="entry name" value="Toprim"/>
    <property type="match status" value="1"/>
</dbReference>
<dbReference type="GO" id="GO:0006281">
    <property type="term" value="P:DNA repair"/>
    <property type="evidence" value="ECO:0007669"/>
    <property type="project" value="TreeGrafter"/>
</dbReference>
<gene>
    <name evidence="3" type="ORF">B2A_06247</name>
</gene>
<evidence type="ECO:0000256" key="1">
    <source>
        <dbReference type="ARBA" id="ARBA00023235"/>
    </source>
</evidence>
<evidence type="ECO:0000259" key="2">
    <source>
        <dbReference type="PROSITE" id="PS52039"/>
    </source>
</evidence>
<dbReference type="Pfam" id="PF01131">
    <property type="entry name" value="Topoisom_bac"/>
    <property type="match status" value="1"/>
</dbReference>
<feature type="domain" description="Topo IA-type catalytic" evidence="2">
    <location>
        <begin position="209"/>
        <end position="384"/>
    </location>
</feature>
<dbReference type="InterPro" id="IPR013497">
    <property type="entry name" value="Topo_IA_cen"/>
</dbReference>
<dbReference type="PROSITE" id="PS52039">
    <property type="entry name" value="TOPO_IA_2"/>
    <property type="match status" value="1"/>
</dbReference>
<dbReference type="PROSITE" id="PS00396">
    <property type="entry name" value="TOPO_IA_1"/>
    <property type="match status" value="1"/>
</dbReference>
<dbReference type="InterPro" id="IPR023406">
    <property type="entry name" value="Topo_IA_AS"/>
</dbReference>
<proteinExistence type="predicted"/>
<dbReference type="SMART" id="SM00493">
    <property type="entry name" value="TOPRIM"/>
    <property type="match status" value="1"/>
</dbReference>
<dbReference type="GO" id="GO:0006265">
    <property type="term" value="P:DNA topological change"/>
    <property type="evidence" value="ECO:0007669"/>
    <property type="project" value="InterPro"/>
</dbReference>
<dbReference type="PANTHER" id="PTHR11390:SF21">
    <property type="entry name" value="DNA TOPOISOMERASE 3-ALPHA"/>
    <property type="match status" value="1"/>
</dbReference>
<protein>
    <submittedName>
        <fullName evidence="3">DNA topoisomerase III</fullName>
    </submittedName>
</protein>
<dbReference type="SUPFAM" id="SSF56712">
    <property type="entry name" value="Prokaryotic type I DNA topoisomerase"/>
    <property type="match status" value="1"/>
</dbReference>
<dbReference type="GO" id="GO:0006310">
    <property type="term" value="P:DNA recombination"/>
    <property type="evidence" value="ECO:0007669"/>
    <property type="project" value="TreeGrafter"/>
</dbReference>
<dbReference type="AlphaFoldDB" id="T1BI43"/>
<comment type="caution">
    <text evidence="3">The sequence shown here is derived from an EMBL/GenBank/DDBJ whole genome shotgun (WGS) entry which is preliminary data.</text>
</comment>
<dbReference type="InterPro" id="IPR013824">
    <property type="entry name" value="Topo_IA_cen_sub1"/>
</dbReference>
<reference evidence="3" key="2">
    <citation type="journal article" date="2014" name="ISME J.">
        <title>Microbial stratification in low pH oxic and suboxic macroscopic growths along an acid mine drainage.</title>
        <authorList>
            <person name="Mendez-Garcia C."/>
            <person name="Mesa V."/>
            <person name="Sprenger R.R."/>
            <person name="Richter M."/>
            <person name="Diez M.S."/>
            <person name="Solano J."/>
            <person name="Bargiela R."/>
            <person name="Golyshina O.V."/>
            <person name="Manteca A."/>
            <person name="Ramos J.L."/>
            <person name="Gallego J.R."/>
            <person name="Llorente I."/>
            <person name="Martins Dos Santos V.A."/>
            <person name="Jensen O.N."/>
            <person name="Pelaez A.I."/>
            <person name="Sanchez J."/>
            <person name="Ferrer M."/>
        </authorList>
    </citation>
    <scope>NUCLEOTIDE SEQUENCE</scope>
</reference>
<dbReference type="Gene3D" id="3.40.50.140">
    <property type="match status" value="1"/>
</dbReference>
<dbReference type="GO" id="GO:0043597">
    <property type="term" value="C:cytoplasmic replication fork"/>
    <property type="evidence" value="ECO:0007669"/>
    <property type="project" value="TreeGrafter"/>
</dbReference>
<dbReference type="EMBL" id="AUZZ01004402">
    <property type="protein sequence ID" value="EQD53810.1"/>
    <property type="molecule type" value="Genomic_DNA"/>
</dbReference>
<dbReference type="GO" id="GO:0003917">
    <property type="term" value="F:DNA topoisomerase type I (single strand cut, ATP-independent) activity"/>
    <property type="evidence" value="ECO:0007669"/>
    <property type="project" value="InterPro"/>
</dbReference>
<dbReference type="Gene3D" id="1.10.460.10">
    <property type="entry name" value="Topoisomerase I, domain 2"/>
    <property type="match status" value="1"/>
</dbReference>
<dbReference type="GO" id="GO:0003677">
    <property type="term" value="F:DNA binding"/>
    <property type="evidence" value="ECO:0007669"/>
    <property type="project" value="InterPro"/>
</dbReference>
<feature type="non-terminal residue" evidence="3">
    <location>
        <position position="384"/>
    </location>
</feature>
<dbReference type="InterPro" id="IPR013826">
    <property type="entry name" value="Topo_IA_cen_sub3"/>
</dbReference>
<keyword evidence="1 3" id="KW-0413">Isomerase</keyword>
<dbReference type="SMART" id="SM00436">
    <property type="entry name" value="TOP1Bc"/>
    <property type="match status" value="1"/>
</dbReference>